<dbReference type="SUPFAM" id="SSF50475">
    <property type="entry name" value="FMN-binding split barrel"/>
    <property type="match status" value="1"/>
</dbReference>
<dbReference type="EC" id="1.4.3.5" evidence="5"/>
<dbReference type="InterPro" id="IPR011576">
    <property type="entry name" value="Pyridox_Oxase_N"/>
</dbReference>
<dbReference type="InterPro" id="IPR019576">
    <property type="entry name" value="Pyridoxamine_oxidase_dimer_C"/>
</dbReference>
<comment type="pathway">
    <text evidence="2">Cofactor metabolism; pyridoxal 5'-phosphate salvage; pyridoxal 5'-phosphate from pyridoxamine 5'-phosphate: step 1/1.</text>
</comment>
<dbReference type="EMBL" id="HBIA01007034">
    <property type="protein sequence ID" value="CAE0231797.1"/>
    <property type="molecule type" value="Transcribed_RNA"/>
</dbReference>
<evidence type="ECO:0000259" key="11">
    <source>
        <dbReference type="Pfam" id="PF10590"/>
    </source>
</evidence>
<dbReference type="PANTHER" id="PTHR10851">
    <property type="entry name" value="PYRIDOXINE-5-PHOSPHATE OXIDASE"/>
    <property type="match status" value="1"/>
</dbReference>
<dbReference type="AlphaFoldDB" id="A0A7S3CLY1"/>
<dbReference type="PANTHER" id="PTHR10851:SF0">
    <property type="entry name" value="PYRIDOXINE-5'-PHOSPHATE OXIDASE"/>
    <property type="match status" value="1"/>
</dbReference>
<evidence type="ECO:0000256" key="7">
    <source>
        <dbReference type="ARBA" id="ARBA00022643"/>
    </source>
</evidence>
<comment type="pathway">
    <text evidence="3">Cofactor metabolism; pyridoxal 5'-phosphate salvage; pyridoxal 5'-phosphate from pyridoxine 5'-phosphate: step 1/1.</text>
</comment>
<dbReference type="Gene3D" id="2.30.110.10">
    <property type="entry name" value="Electron Transport, Fmn-binding Protein, Chain A"/>
    <property type="match status" value="1"/>
</dbReference>
<comment type="cofactor">
    <cofactor evidence="1">
        <name>FMN</name>
        <dbReference type="ChEBI" id="CHEBI:58210"/>
    </cofactor>
</comment>
<dbReference type="NCBIfam" id="TIGR00558">
    <property type="entry name" value="pdxH"/>
    <property type="match status" value="1"/>
</dbReference>
<evidence type="ECO:0000256" key="9">
    <source>
        <dbReference type="ARBA" id="ARBA00023096"/>
    </source>
</evidence>
<evidence type="ECO:0000313" key="12">
    <source>
        <dbReference type="EMBL" id="CAE0231797.1"/>
    </source>
</evidence>
<dbReference type="InterPro" id="IPR000659">
    <property type="entry name" value="Pyridox_Oxase"/>
</dbReference>
<comment type="subunit">
    <text evidence="4">Homodimer.</text>
</comment>
<keyword evidence="9" id="KW-0664">Pyridoxine biosynthesis</keyword>
<dbReference type="GO" id="GO:0004733">
    <property type="term" value="F:pyridoxamine phosphate oxidase activity"/>
    <property type="evidence" value="ECO:0007669"/>
    <property type="project" value="UniProtKB-EC"/>
</dbReference>
<keyword evidence="6" id="KW-0285">Flavoprotein</keyword>
<dbReference type="GO" id="GO:0010181">
    <property type="term" value="F:FMN binding"/>
    <property type="evidence" value="ECO:0007669"/>
    <property type="project" value="InterPro"/>
</dbReference>
<feature type="domain" description="Pyridoxamine 5'-phosphate oxidase N-terminal" evidence="10">
    <location>
        <begin position="39"/>
        <end position="161"/>
    </location>
</feature>
<accession>A0A7S3CLY1</accession>
<dbReference type="Pfam" id="PF10590">
    <property type="entry name" value="PNP_phzG_C"/>
    <property type="match status" value="1"/>
</dbReference>
<evidence type="ECO:0000256" key="1">
    <source>
        <dbReference type="ARBA" id="ARBA00001917"/>
    </source>
</evidence>
<evidence type="ECO:0000256" key="8">
    <source>
        <dbReference type="ARBA" id="ARBA00023002"/>
    </source>
</evidence>
<evidence type="ECO:0000256" key="6">
    <source>
        <dbReference type="ARBA" id="ARBA00022630"/>
    </source>
</evidence>
<reference evidence="12" key="1">
    <citation type="submission" date="2021-01" db="EMBL/GenBank/DDBJ databases">
        <authorList>
            <person name="Corre E."/>
            <person name="Pelletier E."/>
            <person name="Niang G."/>
            <person name="Scheremetjew M."/>
            <person name="Finn R."/>
            <person name="Kale V."/>
            <person name="Holt S."/>
            <person name="Cochrane G."/>
            <person name="Meng A."/>
            <person name="Brown T."/>
            <person name="Cohen L."/>
        </authorList>
    </citation>
    <scope>NUCLEOTIDE SEQUENCE</scope>
    <source>
        <strain evidence="12">Ras09</strain>
    </source>
</reference>
<evidence type="ECO:0000256" key="2">
    <source>
        <dbReference type="ARBA" id="ARBA00004738"/>
    </source>
</evidence>
<proteinExistence type="inferred from homology"/>
<evidence type="ECO:0000256" key="5">
    <source>
        <dbReference type="ARBA" id="ARBA00012801"/>
    </source>
</evidence>
<dbReference type="UniPathway" id="UPA01068">
    <property type="reaction ID" value="UER00304"/>
</dbReference>
<feature type="domain" description="Pyridoxine 5'-phosphate oxidase dimerisation C-terminal" evidence="11">
    <location>
        <begin position="179"/>
        <end position="222"/>
    </location>
</feature>
<evidence type="ECO:0000256" key="3">
    <source>
        <dbReference type="ARBA" id="ARBA00005037"/>
    </source>
</evidence>
<organism evidence="12">
    <name type="scientific">Strombidium rassoulzadegani</name>
    <dbReference type="NCBI Taxonomy" id="1082188"/>
    <lineage>
        <taxon>Eukaryota</taxon>
        <taxon>Sar</taxon>
        <taxon>Alveolata</taxon>
        <taxon>Ciliophora</taxon>
        <taxon>Intramacronucleata</taxon>
        <taxon>Spirotrichea</taxon>
        <taxon>Oligotrichia</taxon>
        <taxon>Strombidiidae</taxon>
        <taxon>Strombidium</taxon>
    </lineage>
</organism>
<dbReference type="FunFam" id="2.30.110.10:FF:000005">
    <property type="entry name" value="NAD(P)H-hydrate epimerase"/>
    <property type="match status" value="1"/>
</dbReference>
<dbReference type="InterPro" id="IPR012349">
    <property type="entry name" value="Split_barrel_FMN-bd"/>
</dbReference>
<gene>
    <name evidence="12" type="ORF">SRAS04492_LOCUS3595</name>
</gene>
<dbReference type="NCBIfam" id="NF004231">
    <property type="entry name" value="PRK05679.1"/>
    <property type="match status" value="1"/>
</dbReference>
<dbReference type="HAMAP" id="MF_01629">
    <property type="entry name" value="PdxH"/>
    <property type="match status" value="1"/>
</dbReference>
<dbReference type="Pfam" id="PF01243">
    <property type="entry name" value="PNPOx_N"/>
    <property type="match status" value="1"/>
</dbReference>
<dbReference type="GO" id="GO:0008615">
    <property type="term" value="P:pyridoxine biosynthetic process"/>
    <property type="evidence" value="ECO:0007669"/>
    <property type="project" value="UniProtKB-KW"/>
</dbReference>
<protein>
    <recommendedName>
        <fullName evidence="5">pyridoxal 5'-phosphate synthase</fullName>
        <ecNumber evidence="5">1.4.3.5</ecNumber>
    </recommendedName>
</protein>
<keyword evidence="7" id="KW-0288">FMN</keyword>
<keyword evidence="8" id="KW-0560">Oxidoreductase</keyword>
<evidence type="ECO:0000256" key="4">
    <source>
        <dbReference type="ARBA" id="ARBA00011738"/>
    </source>
</evidence>
<evidence type="ECO:0000259" key="10">
    <source>
        <dbReference type="Pfam" id="PF01243"/>
    </source>
</evidence>
<name>A0A7S3CLY1_9SPIT</name>
<dbReference type="PIRSF" id="PIRSF000190">
    <property type="entry name" value="Pyd_amn-ph_oxd"/>
    <property type="match status" value="1"/>
</dbReference>
<sequence>MQVNEDQKAIQDLRKEYSSQQLNEEDAGANPFDLFKTWFDEAVKADVLEPNAMCVSSCGKDLKPSSRFVLLKGFDERGFVFYTNYESRKSQQLTENPNAAATFWWGALERQIRIEGQVEKVSSDESDQYFNSRGKGSQIGAWTSDQSRPIENRAELEKKEDELKKKYEAMEKVERPPHWGGWRIIPSYIEFWKGRQSRLHDRIVFEREEASQNLWSKKRLQP</sequence>